<keyword evidence="3" id="KW-0862">Zinc</keyword>
<evidence type="ECO:0000313" key="8">
    <source>
        <dbReference type="Proteomes" id="UP001474421"/>
    </source>
</evidence>
<feature type="compositionally biased region" description="Low complexity" evidence="5">
    <location>
        <begin position="343"/>
        <end position="355"/>
    </location>
</feature>
<evidence type="ECO:0000256" key="5">
    <source>
        <dbReference type="SAM" id="MobiDB-lite"/>
    </source>
</evidence>
<evidence type="ECO:0000313" key="7">
    <source>
        <dbReference type="EMBL" id="KAK9395728.1"/>
    </source>
</evidence>
<dbReference type="InterPro" id="IPR027370">
    <property type="entry name" value="Znf-RING_euk"/>
</dbReference>
<evidence type="ECO:0000256" key="2">
    <source>
        <dbReference type="ARBA" id="ARBA00022771"/>
    </source>
</evidence>
<evidence type="ECO:0000256" key="1">
    <source>
        <dbReference type="ARBA" id="ARBA00022723"/>
    </source>
</evidence>
<dbReference type="InterPro" id="IPR017907">
    <property type="entry name" value="Znf_RING_CS"/>
</dbReference>
<keyword evidence="8" id="KW-1185">Reference proteome</keyword>
<dbReference type="GO" id="GO:0008270">
    <property type="term" value="F:zinc ion binding"/>
    <property type="evidence" value="ECO:0007669"/>
    <property type="project" value="UniProtKB-KW"/>
</dbReference>
<accession>A0AAW1B0U7</accession>
<dbReference type="InterPro" id="IPR013083">
    <property type="entry name" value="Znf_RING/FYVE/PHD"/>
</dbReference>
<proteinExistence type="predicted"/>
<dbReference type="Pfam" id="PF13445">
    <property type="entry name" value="zf-RING_UBOX"/>
    <property type="match status" value="1"/>
</dbReference>
<evidence type="ECO:0000256" key="4">
    <source>
        <dbReference type="PROSITE-ProRule" id="PRU00175"/>
    </source>
</evidence>
<dbReference type="PROSITE" id="PS50089">
    <property type="entry name" value="ZF_RING_2"/>
    <property type="match status" value="1"/>
</dbReference>
<comment type="caution">
    <text evidence="7">The sequence shown here is derived from an EMBL/GenBank/DDBJ whole genome shotgun (WGS) entry which is preliminary data.</text>
</comment>
<name>A0AAW1B0U7_CROAD</name>
<organism evidence="7 8">
    <name type="scientific">Crotalus adamanteus</name>
    <name type="common">Eastern diamondback rattlesnake</name>
    <dbReference type="NCBI Taxonomy" id="8729"/>
    <lineage>
        <taxon>Eukaryota</taxon>
        <taxon>Metazoa</taxon>
        <taxon>Chordata</taxon>
        <taxon>Craniata</taxon>
        <taxon>Vertebrata</taxon>
        <taxon>Euteleostomi</taxon>
        <taxon>Lepidosauria</taxon>
        <taxon>Squamata</taxon>
        <taxon>Bifurcata</taxon>
        <taxon>Unidentata</taxon>
        <taxon>Episquamata</taxon>
        <taxon>Toxicofera</taxon>
        <taxon>Serpentes</taxon>
        <taxon>Colubroidea</taxon>
        <taxon>Viperidae</taxon>
        <taxon>Crotalinae</taxon>
        <taxon>Crotalus</taxon>
    </lineage>
</organism>
<dbReference type="SUPFAM" id="SSF57850">
    <property type="entry name" value="RING/U-box"/>
    <property type="match status" value="1"/>
</dbReference>
<feature type="compositionally biased region" description="Low complexity" evidence="5">
    <location>
        <begin position="318"/>
        <end position="334"/>
    </location>
</feature>
<feature type="compositionally biased region" description="Low complexity" evidence="5">
    <location>
        <begin position="256"/>
        <end position="265"/>
    </location>
</feature>
<dbReference type="Proteomes" id="UP001474421">
    <property type="component" value="Unassembled WGS sequence"/>
</dbReference>
<keyword evidence="1" id="KW-0479">Metal-binding</keyword>
<reference evidence="7 8" key="1">
    <citation type="journal article" date="2024" name="Proc. Natl. Acad. Sci. U.S.A.">
        <title>The genetic regulatory architecture and epigenomic basis for age-related changes in rattlesnake venom.</title>
        <authorList>
            <person name="Hogan M.P."/>
            <person name="Holding M.L."/>
            <person name="Nystrom G.S."/>
            <person name="Colston T.J."/>
            <person name="Bartlett D.A."/>
            <person name="Mason A.J."/>
            <person name="Ellsworth S.A."/>
            <person name="Rautsaw R.M."/>
            <person name="Lawrence K.C."/>
            <person name="Strickland J.L."/>
            <person name="He B."/>
            <person name="Fraser P."/>
            <person name="Margres M.J."/>
            <person name="Gilbert D.M."/>
            <person name="Gibbs H.L."/>
            <person name="Parkinson C.L."/>
            <person name="Rokyta D.R."/>
        </authorList>
    </citation>
    <scope>NUCLEOTIDE SEQUENCE [LARGE SCALE GENOMIC DNA]</scope>
    <source>
        <strain evidence="7">DRR0105</strain>
    </source>
</reference>
<evidence type="ECO:0000259" key="6">
    <source>
        <dbReference type="PROSITE" id="PS50089"/>
    </source>
</evidence>
<gene>
    <name evidence="7" type="ORF">NXF25_019089</name>
</gene>
<evidence type="ECO:0000256" key="3">
    <source>
        <dbReference type="ARBA" id="ARBA00022833"/>
    </source>
</evidence>
<keyword evidence="2 4" id="KW-0863">Zinc-finger</keyword>
<protein>
    <submittedName>
        <fullName evidence="7">Transcription intermediary factor 1-beta</fullName>
    </submittedName>
</protein>
<feature type="region of interest" description="Disordered" evidence="5">
    <location>
        <begin position="251"/>
        <end position="366"/>
    </location>
</feature>
<dbReference type="EMBL" id="JAOTOJ010000009">
    <property type="protein sequence ID" value="KAK9395728.1"/>
    <property type="molecule type" value="Genomic_DNA"/>
</dbReference>
<dbReference type="PROSITE" id="PS00518">
    <property type="entry name" value="ZF_RING_1"/>
    <property type="match status" value="1"/>
</dbReference>
<feature type="compositionally biased region" description="Basic and acidic residues" evidence="5">
    <location>
        <begin position="267"/>
        <end position="281"/>
    </location>
</feature>
<dbReference type="AlphaFoldDB" id="A0AAW1B0U7"/>
<feature type="compositionally biased region" description="Polar residues" evidence="5">
    <location>
        <begin position="287"/>
        <end position="297"/>
    </location>
</feature>
<dbReference type="InterPro" id="IPR001841">
    <property type="entry name" value="Znf_RING"/>
</dbReference>
<dbReference type="SMART" id="SM00184">
    <property type="entry name" value="RING"/>
    <property type="match status" value="1"/>
</dbReference>
<feature type="domain" description="RING-type" evidence="6">
    <location>
        <begin position="97"/>
        <end position="124"/>
    </location>
</feature>
<dbReference type="Gene3D" id="3.30.40.10">
    <property type="entry name" value="Zinc/RING finger domain, C3HC4 (zinc finger)"/>
    <property type="match status" value="1"/>
</dbReference>
<sequence length="450" mass="48381">MLLVVQSAKWAVHWKEGRRSEDLTCLAVEAATVPRLRPASIYFLSGGRRSRRNSSSTSETAMAASGLAEAAGGRAAGDKQRSSAPLSVEGIDLLEKCGVCRERLRSERDPRLLPCLHTVCKECIKVEPISAGNKDVQGKRPEGGELGERFLGTGDSCLWKGRSSRLRLVLRARGGLYVGVFGGGGRAIVLRTPVEWRAKMEERRRDSELRREMNGFFPWIFLLRGVEEEADREKELLRQIFRGGSRRPLRLAYQPAAGGRSSASGGRRRDAAASSIRREDSGGALGSSPTKPTTSSELPGYTPPLRDFCTIRRRRGQSRSQSGRKQGSCSGQRRCPGLEQGSGMAAAEPGGTAAARSQIAGSERARVGQPCRAEVLPGAGVGQQHGSGRGGRGCGGDGWVTLAKAAEEVRSGVCNLPSLPSACFAQLLPGPLRLPLTLRRSLKVWRGGDE</sequence>